<organism evidence="17 18">
    <name type="scientific">Collybia nuda</name>
    <dbReference type="NCBI Taxonomy" id="64659"/>
    <lineage>
        <taxon>Eukaryota</taxon>
        <taxon>Fungi</taxon>
        <taxon>Dikarya</taxon>
        <taxon>Basidiomycota</taxon>
        <taxon>Agaricomycotina</taxon>
        <taxon>Agaricomycetes</taxon>
        <taxon>Agaricomycetidae</taxon>
        <taxon>Agaricales</taxon>
        <taxon>Tricholomatineae</taxon>
        <taxon>Clitocybaceae</taxon>
        <taxon>Collybia</taxon>
    </lineage>
</organism>
<dbReference type="Gene3D" id="3.20.20.370">
    <property type="entry name" value="Glycoside hydrolase/deacetylase"/>
    <property type="match status" value="1"/>
</dbReference>
<evidence type="ECO:0000256" key="7">
    <source>
        <dbReference type="ARBA" id="ARBA00023277"/>
    </source>
</evidence>
<evidence type="ECO:0000256" key="4">
    <source>
        <dbReference type="ARBA" id="ARBA00022622"/>
    </source>
</evidence>
<evidence type="ECO:0000256" key="1">
    <source>
        <dbReference type="ARBA" id="ARBA00001941"/>
    </source>
</evidence>
<comment type="cofactor">
    <cofactor evidence="1">
        <name>Co(2+)</name>
        <dbReference type="ChEBI" id="CHEBI:48828"/>
    </cofactor>
</comment>
<evidence type="ECO:0000256" key="12">
    <source>
        <dbReference type="ARBA" id="ARBA00024056"/>
    </source>
</evidence>
<evidence type="ECO:0000313" key="18">
    <source>
        <dbReference type="Proteomes" id="UP000807353"/>
    </source>
</evidence>
<dbReference type="EMBL" id="MU150270">
    <property type="protein sequence ID" value="KAF9462650.1"/>
    <property type="molecule type" value="Genomic_DNA"/>
</dbReference>
<keyword evidence="6" id="KW-0472">Membrane</keyword>
<sequence length="443" mass="47615">MFPAFLLFFSLPFASAVPATRDHVHNINHPLPATSWYLPRDHPANDLFKRAPGDGVNYAPVGSPTWSSGFPQSTPDPNKLPAEWVNALNAAVAAGKIPNVPQSTNTPGVNPVYPQGVNPNGPEVCSATYKCRHPEDIWDAPPNYFGTGFDDGPLPDTPKLLQFLQQNHETATHFMIGVNILAYPQQFSATFESGGDIAAHTWTHPYMTTLNNLEVLGQLGWTSALIKNSTGGRIPRFWRPPYGDSDNRVRAIAKEIFGLETILWNQDTRDWSLLTGGTTQATIHNSMQQWLSGPKTPGLIVLEHESSDQSVQAFMDAYPLIKSNGWNAMSVAQLAGNGTTYRNAKDSMSSVTPAGILVDDDIVPSGTPSSSSSSSSLVPSSAPPSRSTVMQTLGQSQTPTGSGNSLAATNTPTESAALCNTDTTWSRTLLLACLTVTVLSAWP</sequence>
<evidence type="ECO:0000256" key="9">
    <source>
        <dbReference type="ARBA" id="ARBA00023288"/>
    </source>
</evidence>
<dbReference type="OrthoDB" id="407355at2759"/>
<keyword evidence="8" id="KW-0170">Cobalt</keyword>
<evidence type="ECO:0000259" key="16">
    <source>
        <dbReference type="PROSITE" id="PS51677"/>
    </source>
</evidence>
<evidence type="ECO:0000256" key="2">
    <source>
        <dbReference type="ARBA" id="ARBA00004609"/>
    </source>
</evidence>
<keyword evidence="4" id="KW-0325">Glycoprotein</keyword>
<dbReference type="EC" id="3.5.1.41" evidence="12"/>
<dbReference type="GO" id="GO:0005886">
    <property type="term" value="C:plasma membrane"/>
    <property type="evidence" value="ECO:0007669"/>
    <property type="project" value="UniProtKB-SubCell"/>
</dbReference>
<feature type="domain" description="NodB homology" evidence="16">
    <location>
        <begin position="143"/>
        <end position="329"/>
    </location>
</feature>
<comment type="caution">
    <text evidence="17">The sequence shown here is derived from an EMBL/GenBank/DDBJ whole genome shotgun (WGS) entry which is preliminary data.</text>
</comment>
<gene>
    <name evidence="17" type="ORF">BDZ94DRAFT_1309542</name>
</gene>
<dbReference type="GO" id="GO:0006032">
    <property type="term" value="P:chitin catabolic process"/>
    <property type="evidence" value="ECO:0007669"/>
    <property type="project" value="UniProtKB-KW"/>
</dbReference>
<dbReference type="GO" id="GO:0071555">
    <property type="term" value="P:cell wall organization"/>
    <property type="evidence" value="ECO:0007669"/>
    <property type="project" value="UniProtKB-KW"/>
</dbReference>
<evidence type="ECO:0000256" key="15">
    <source>
        <dbReference type="SAM" id="SignalP"/>
    </source>
</evidence>
<dbReference type="InterPro" id="IPR050248">
    <property type="entry name" value="Polysacc_deacetylase_ArnD"/>
</dbReference>
<keyword evidence="4" id="KW-0336">GPI-anchor</keyword>
<keyword evidence="10" id="KW-0961">Cell wall biogenesis/degradation</keyword>
<dbReference type="Proteomes" id="UP000807353">
    <property type="component" value="Unassembled WGS sequence"/>
</dbReference>
<dbReference type="GO" id="GO:0098552">
    <property type="term" value="C:side of membrane"/>
    <property type="evidence" value="ECO:0007669"/>
    <property type="project" value="UniProtKB-KW"/>
</dbReference>
<feature type="chain" id="PRO_5040159418" description="chitin deacetylase" evidence="15">
    <location>
        <begin position="17"/>
        <end position="443"/>
    </location>
</feature>
<evidence type="ECO:0000256" key="10">
    <source>
        <dbReference type="ARBA" id="ARBA00023316"/>
    </source>
</evidence>
<evidence type="ECO:0000256" key="5">
    <source>
        <dbReference type="ARBA" id="ARBA00023024"/>
    </source>
</evidence>
<dbReference type="GO" id="GO:0004099">
    <property type="term" value="F:chitin deacetylase activity"/>
    <property type="evidence" value="ECO:0007669"/>
    <property type="project" value="UniProtKB-EC"/>
</dbReference>
<name>A0A9P5Y7M1_9AGAR</name>
<reference evidence="17" key="1">
    <citation type="submission" date="2020-11" db="EMBL/GenBank/DDBJ databases">
        <authorList>
            <consortium name="DOE Joint Genome Institute"/>
            <person name="Ahrendt S."/>
            <person name="Riley R."/>
            <person name="Andreopoulos W."/>
            <person name="Labutti K."/>
            <person name="Pangilinan J."/>
            <person name="Ruiz-Duenas F.J."/>
            <person name="Barrasa J.M."/>
            <person name="Sanchez-Garcia M."/>
            <person name="Camarero S."/>
            <person name="Miyauchi S."/>
            <person name="Serrano A."/>
            <person name="Linde D."/>
            <person name="Babiker R."/>
            <person name="Drula E."/>
            <person name="Ayuso-Fernandez I."/>
            <person name="Pacheco R."/>
            <person name="Padilla G."/>
            <person name="Ferreira P."/>
            <person name="Barriuso J."/>
            <person name="Kellner H."/>
            <person name="Castanera R."/>
            <person name="Alfaro M."/>
            <person name="Ramirez L."/>
            <person name="Pisabarro A.G."/>
            <person name="Kuo A."/>
            <person name="Tritt A."/>
            <person name="Lipzen A."/>
            <person name="He G."/>
            <person name="Yan M."/>
            <person name="Ng V."/>
            <person name="Cullen D."/>
            <person name="Martin F."/>
            <person name="Rosso M.-N."/>
            <person name="Henrissat B."/>
            <person name="Hibbett D."/>
            <person name="Martinez A.T."/>
            <person name="Grigoriev I.V."/>
        </authorList>
    </citation>
    <scope>NUCLEOTIDE SEQUENCE</scope>
    <source>
        <strain evidence="17">CBS 247.69</strain>
    </source>
</reference>
<dbReference type="GO" id="GO:0000272">
    <property type="term" value="P:polysaccharide catabolic process"/>
    <property type="evidence" value="ECO:0007669"/>
    <property type="project" value="UniProtKB-KW"/>
</dbReference>
<evidence type="ECO:0000313" key="17">
    <source>
        <dbReference type="EMBL" id="KAF9462650.1"/>
    </source>
</evidence>
<dbReference type="InterPro" id="IPR002509">
    <property type="entry name" value="NODB_dom"/>
</dbReference>
<protein>
    <recommendedName>
        <fullName evidence="12">chitin deacetylase</fullName>
        <ecNumber evidence="12">3.5.1.41</ecNumber>
    </recommendedName>
</protein>
<proteinExistence type="predicted"/>
<evidence type="ECO:0000256" key="6">
    <source>
        <dbReference type="ARBA" id="ARBA00023136"/>
    </source>
</evidence>
<dbReference type="Pfam" id="PF01522">
    <property type="entry name" value="Polysacc_deac_1"/>
    <property type="match status" value="1"/>
</dbReference>
<feature type="region of interest" description="Disordered" evidence="14">
    <location>
        <begin position="359"/>
        <end position="409"/>
    </location>
</feature>
<keyword evidence="7" id="KW-0119">Carbohydrate metabolism</keyword>
<dbReference type="PANTHER" id="PTHR10587:SF135">
    <property type="entry name" value="CHITIN DEACETYLASE 3"/>
    <property type="match status" value="1"/>
</dbReference>
<comment type="subcellular location">
    <subcellularLocation>
        <location evidence="2">Cell membrane</location>
        <topology evidence="2">Lipid-anchor</topology>
        <topology evidence="2">GPI-anchor</topology>
    </subcellularLocation>
</comment>
<dbReference type="InterPro" id="IPR011330">
    <property type="entry name" value="Glyco_hydro/deAcase_b/a-brl"/>
</dbReference>
<evidence type="ECO:0000256" key="8">
    <source>
        <dbReference type="ARBA" id="ARBA00023285"/>
    </source>
</evidence>
<dbReference type="AlphaFoldDB" id="A0A9P5Y7M1"/>
<evidence type="ECO:0000256" key="13">
    <source>
        <dbReference type="ARBA" id="ARBA00048494"/>
    </source>
</evidence>
<accession>A0A9P5Y7M1</accession>
<evidence type="ECO:0000256" key="14">
    <source>
        <dbReference type="SAM" id="MobiDB-lite"/>
    </source>
</evidence>
<feature type="compositionally biased region" description="Polar residues" evidence="14">
    <location>
        <begin position="388"/>
        <end position="409"/>
    </location>
</feature>
<keyword evidence="3" id="KW-1003">Cell membrane</keyword>
<evidence type="ECO:0000256" key="3">
    <source>
        <dbReference type="ARBA" id="ARBA00022475"/>
    </source>
</evidence>
<keyword evidence="18" id="KW-1185">Reference proteome</keyword>
<dbReference type="GO" id="GO:0009272">
    <property type="term" value="P:fungal-type cell wall biogenesis"/>
    <property type="evidence" value="ECO:0007669"/>
    <property type="project" value="UniProtKB-ARBA"/>
</dbReference>
<comment type="catalytic activity">
    <reaction evidence="13">
        <text>[(1-&gt;4)-N-acetyl-beta-D-glucosaminyl](n) + n H2O = chitosan + n acetate</text>
        <dbReference type="Rhea" id="RHEA:10464"/>
        <dbReference type="Rhea" id="RHEA-COMP:9593"/>
        <dbReference type="Rhea" id="RHEA-COMP:9597"/>
        <dbReference type="ChEBI" id="CHEBI:15377"/>
        <dbReference type="ChEBI" id="CHEBI:17029"/>
        <dbReference type="ChEBI" id="CHEBI:30089"/>
        <dbReference type="ChEBI" id="CHEBI:57704"/>
        <dbReference type="EC" id="3.5.1.41"/>
    </reaction>
    <physiologicalReaction direction="left-to-right" evidence="13">
        <dbReference type="Rhea" id="RHEA:10465"/>
    </physiologicalReaction>
</comment>
<evidence type="ECO:0000256" key="11">
    <source>
        <dbReference type="ARBA" id="ARBA00023326"/>
    </source>
</evidence>
<keyword evidence="15" id="KW-0732">Signal</keyword>
<feature type="signal peptide" evidence="15">
    <location>
        <begin position="1"/>
        <end position="16"/>
    </location>
</feature>
<keyword evidence="9" id="KW-0449">Lipoprotein</keyword>
<keyword evidence="11" id="KW-0624">Polysaccharide degradation</keyword>
<dbReference type="PANTHER" id="PTHR10587">
    <property type="entry name" value="GLYCOSYL TRANSFERASE-RELATED"/>
    <property type="match status" value="1"/>
</dbReference>
<feature type="compositionally biased region" description="Low complexity" evidence="14">
    <location>
        <begin position="364"/>
        <end position="387"/>
    </location>
</feature>
<dbReference type="PROSITE" id="PS51677">
    <property type="entry name" value="NODB"/>
    <property type="match status" value="1"/>
</dbReference>
<keyword evidence="5" id="KW-0146">Chitin degradation</keyword>
<dbReference type="SUPFAM" id="SSF88713">
    <property type="entry name" value="Glycoside hydrolase/deacetylase"/>
    <property type="match status" value="1"/>
</dbReference>